<dbReference type="AlphaFoldDB" id="A0A2S3IHY1"/>
<proteinExistence type="predicted"/>
<organism evidence="2">
    <name type="scientific">Panicum hallii</name>
    <dbReference type="NCBI Taxonomy" id="206008"/>
    <lineage>
        <taxon>Eukaryota</taxon>
        <taxon>Viridiplantae</taxon>
        <taxon>Streptophyta</taxon>
        <taxon>Embryophyta</taxon>
        <taxon>Tracheophyta</taxon>
        <taxon>Spermatophyta</taxon>
        <taxon>Magnoliopsida</taxon>
        <taxon>Liliopsida</taxon>
        <taxon>Poales</taxon>
        <taxon>Poaceae</taxon>
        <taxon>PACMAD clade</taxon>
        <taxon>Panicoideae</taxon>
        <taxon>Panicodae</taxon>
        <taxon>Paniceae</taxon>
        <taxon>Panicinae</taxon>
        <taxon>Panicum</taxon>
        <taxon>Panicum sect. Panicum</taxon>
    </lineage>
</organism>
<sequence>MRRVMADDSTSRRSRRNRPMDATSTTAEIAAAEFVEAEVAMAGAVAASACGGVSGLGTPTGGSTTPPVTAEARRPGTQGTEAKQARKRRPLTLKEEEDREIMAIYTEDPLFWIWMLF</sequence>
<feature type="compositionally biased region" description="Basic and acidic residues" evidence="1">
    <location>
        <begin position="1"/>
        <end position="11"/>
    </location>
</feature>
<feature type="region of interest" description="Disordered" evidence="1">
    <location>
        <begin position="57"/>
        <end position="90"/>
    </location>
</feature>
<dbReference type="EMBL" id="CM008054">
    <property type="protein sequence ID" value="PAN44932.1"/>
    <property type="molecule type" value="Genomic_DNA"/>
</dbReference>
<protein>
    <submittedName>
        <fullName evidence="2">Uncharacterized protein</fullName>
    </submittedName>
</protein>
<evidence type="ECO:0000256" key="1">
    <source>
        <dbReference type="SAM" id="MobiDB-lite"/>
    </source>
</evidence>
<accession>A0A2S3IHY1</accession>
<feature type="region of interest" description="Disordered" evidence="1">
    <location>
        <begin position="1"/>
        <end position="24"/>
    </location>
</feature>
<gene>
    <name evidence="2" type="ORF">PAHAL_9G081600</name>
</gene>
<evidence type="ECO:0000313" key="2">
    <source>
        <dbReference type="EMBL" id="PAN44932.1"/>
    </source>
</evidence>
<name>A0A2S3IHY1_9POAL</name>
<dbReference type="Proteomes" id="UP000243499">
    <property type="component" value="Chromosome 9"/>
</dbReference>
<reference evidence="2" key="1">
    <citation type="submission" date="2018-04" db="EMBL/GenBank/DDBJ databases">
        <title>WGS assembly of Panicum hallii.</title>
        <authorList>
            <person name="Lovell J."/>
            <person name="Jenkins J."/>
            <person name="Lowry D."/>
            <person name="Mamidi S."/>
            <person name="Sreedasyam A."/>
            <person name="Weng X."/>
            <person name="Barry K."/>
            <person name="Bonette J."/>
            <person name="Campitelli B."/>
            <person name="Daum C."/>
            <person name="Gordon S."/>
            <person name="Gould B."/>
            <person name="Lipzen A."/>
            <person name="Macqueen A."/>
            <person name="Palacio-Mejia J."/>
            <person name="Plott C."/>
            <person name="Shakirov E."/>
            <person name="Shu S."/>
            <person name="Yoshinaga Y."/>
            <person name="Zane M."/>
            <person name="Rokhsar D."/>
            <person name="Grimwood J."/>
            <person name="Schmutz J."/>
            <person name="Juenger T."/>
        </authorList>
    </citation>
    <scope>NUCLEOTIDE SEQUENCE [LARGE SCALE GENOMIC DNA]</scope>
    <source>
        <strain evidence="2">FIL2</strain>
    </source>
</reference>
<dbReference type="Gramene" id="PAN44932">
    <property type="protein sequence ID" value="PAN44932"/>
    <property type="gene ID" value="PAHAL_9G081600"/>
</dbReference>